<sequence length="164" mass="18211">MKKILVLSDSHGEVDAMVQAVHLENPDMVIHLGDCMRDATRLKQQCPEIVLEQVPGNCDLSMDVCTRVLLVSGMPIMICHGHEYGVKMGLLGLRLKAEELGVKAVLFGHTHRVFYEDLNGIIYLNPGSIGSPPYEISPSYGILTVDGQNEKIRYDVKYLEDVVC</sequence>
<evidence type="ECO:0000313" key="5">
    <source>
        <dbReference type="Proteomes" id="UP000224563"/>
    </source>
</evidence>
<reference evidence="4 5" key="1">
    <citation type="submission" date="2017-10" db="EMBL/GenBank/DDBJ databases">
        <title>Resolving the taxonomy of Roseburia spp., Eubacterium rectale and Agathobacter spp. through phylogenomic analysis.</title>
        <authorList>
            <person name="Sheridan P.O."/>
            <person name="Walker A.W."/>
            <person name="Duncan S.H."/>
            <person name="Scott K.P."/>
            <person name="Toole P.W.O."/>
            <person name="Luis P."/>
            <person name="Flint H.J."/>
        </authorList>
    </citation>
    <scope>NUCLEOTIDE SEQUENCE [LARGE SCALE GENOMIC DNA]</scope>
    <source>
        <strain evidence="4 5">JK623</strain>
    </source>
</reference>
<accession>A0A2G3DZH3</accession>
<dbReference type="PANTHER" id="PTHR11124">
    <property type="entry name" value="VACUOLAR SORTING PROTEIN VPS29"/>
    <property type="match status" value="1"/>
</dbReference>
<dbReference type="InterPro" id="IPR000979">
    <property type="entry name" value="Phosphodiesterase_MJ0936/Vps29"/>
</dbReference>
<proteinExistence type="inferred from homology"/>
<dbReference type="Pfam" id="PF12850">
    <property type="entry name" value="Metallophos_2"/>
    <property type="match status" value="1"/>
</dbReference>
<dbReference type="AlphaFoldDB" id="A0A2G3DZH3"/>
<comment type="similarity">
    <text evidence="1 2">Belongs to the metallophosphoesterase superfamily. YfcE family.</text>
</comment>
<protein>
    <recommendedName>
        <fullName evidence="2">Phosphoesterase</fullName>
        <ecNumber evidence="2">3.1.4.-</ecNumber>
    </recommendedName>
</protein>
<dbReference type="InterPro" id="IPR029052">
    <property type="entry name" value="Metallo-depent_PP-like"/>
</dbReference>
<evidence type="ECO:0000256" key="2">
    <source>
        <dbReference type="RuleBase" id="RU362039"/>
    </source>
</evidence>
<organism evidence="4 5">
    <name type="scientific">Agathobacter ruminis</name>
    <dbReference type="NCBI Taxonomy" id="1712665"/>
    <lineage>
        <taxon>Bacteria</taxon>
        <taxon>Bacillati</taxon>
        <taxon>Bacillota</taxon>
        <taxon>Clostridia</taxon>
        <taxon>Lachnospirales</taxon>
        <taxon>Lachnospiraceae</taxon>
        <taxon>Agathobacter</taxon>
    </lineage>
</organism>
<gene>
    <name evidence="4" type="ORF">CSX02_12420</name>
</gene>
<dbReference type="EMBL" id="PDYG01000134">
    <property type="protein sequence ID" value="PHU36379.1"/>
    <property type="molecule type" value="Genomic_DNA"/>
</dbReference>
<comment type="cofactor">
    <cofactor evidence="2">
        <name>a divalent metal cation</name>
        <dbReference type="ChEBI" id="CHEBI:60240"/>
    </cofactor>
</comment>
<dbReference type="RefSeq" id="WP_034219225.1">
    <property type="nucleotide sequence ID" value="NZ_JANSWH010000041.1"/>
</dbReference>
<dbReference type="GO" id="GO:0016787">
    <property type="term" value="F:hydrolase activity"/>
    <property type="evidence" value="ECO:0007669"/>
    <property type="project" value="UniProtKB-UniRule"/>
</dbReference>
<dbReference type="InterPro" id="IPR024654">
    <property type="entry name" value="Calcineurin-like_PHP_lpxH"/>
</dbReference>
<dbReference type="SUPFAM" id="SSF56300">
    <property type="entry name" value="Metallo-dependent phosphatases"/>
    <property type="match status" value="1"/>
</dbReference>
<evidence type="ECO:0000256" key="1">
    <source>
        <dbReference type="ARBA" id="ARBA00008950"/>
    </source>
</evidence>
<dbReference type="NCBIfam" id="TIGR00040">
    <property type="entry name" value="yfcE"/>
    <property type="match status" value="1"/>
</dbReference>
<dbReference type="Proteomes" id="UP000224563">
    <property type="component" value="Unassembled WGS sequence"/>
</dbReference>
<dbReference type="EC" id="3.1.4.-" evidence="2"/>
<keyword evidence="2" id="KW-0479">Metal-binding</keyword>
<dbReference type="GO" id="GO:0046872">
    <property type="term" value="F:metal ion binding"/>
    <property type="evidence" value="ECO:0007669"/>
    <property type="project" value="UniProtKB-KW"/>
</dbReference>
<reference evidence="4 5" key="2">
    <citation type="submission" date="2017-10" db="EMBL/GenBank/DDBJ databases">
        <authorList>
            <person name="Banno H."/>
            <person name="Chua N.-H."/>
        </authorList>
    </citation>
    <scope>NUCLEOTIDE SEQUENCE [LARGE SCALE GENOMIC DNA]</scope>
    <source>
        <strain evidence="4 5">JK623</strain>
    </source>
</reference>
<comment type="caution">
    <text evidence="4">The sequence shown here is derived from an EMBL/GenBank/DDBJ whole genome shotgun (WGS) entry which is preliminary data.</text>
</comment>
<keyword evidence="5" id="KW-1185">Reference proteome</keyword>
<feature type="domain" description="Calcineurin-like phosphoesterase" evidence="3">
    <location>
        <begin position="3"/>
        <end position="146"/>
    </location>
</feature>
<evidence type="ECO:0000259" key="3">
    <source>
        <dbReference type="Pfam" id="PF12850"/>
    </source>
</evidence>
<dbReference type="Gene3D" id="3.60.21.10">
    <property type="match status" value="1"/>
</dbReference>
<name>A0A2G3DZH3_9FIRM</name>
<evidence type="ECO:0000313" key="4">
    <source>
        <dbReference type="EMBL" id="PHU36379.1"/>
    </source>
</evidence>